<dbReference type="HOGENOM" id="CLU_270045_0_0_1"/>
<dbReference type="OrthoDB" id="6342977at2759"/>
<dbReference type="InterPro" id="IPR016187">
    <property type="entry name" value="CTDL_fold"/>
</dbReference>
<accession>E9GZN6</accession>
<dbReference type="KEGG" id="dpx:DAPPUDRAFT_323750"/>
<evidence type="ECO:0000313" key="3">
    <source>
        <dbReference type="EMBL" id="EFX75072.1"/>
    </source>
</evidence>
<feature type="transmembrane region" description="Helical" evidence="1">
    <location>
        <begin position="1002"/>
        <end position="1021"/>
    </location>
</feature>
<dbReference type="PROSITE" id="PS50041">
    <property type="entry name" value="C_TYPE_LECTIN_2"/>
    <property type="match status" value="1"/>
</dbReference>
<dbReference type="SUPFAM" id="SSF56436">
    <property type="entry name" value="C-type lectin-like"/>
    <property type="match status" value="1"/>
</dbReference>
<dbReference type="EMBL" id="GL732578">
    <property type="protein sequence ID" value="EFX75072.1"/>
    <property type="molecule type" value="Genomic_DNA"/>
</dbReference>
<proteinExistence type="predicted"/>
<organism evidence="3 4">
    <name type="scientific">Daphnia pulex</name>
    <name type="common">Water flea</name>
    <dbReference type="NCBI Taxonomy" id="6669"/>
    <lineage>
        <taxon>Eukaryota</taxon>
        <taxon>Metazoa</taxon>
        <taxon>Ecdysozoa</taxon>
        <taxon>Arthropoda</taxon>
        <taxon>Crustacea</taxon>
        <taxon>Branchiopoda</taxon>
        <taxon>Diplostraca</taxon>
        <taxon>Cladocera</taxon>
        <taxon>Anomopoda</taxon>
        <taxon>Daphniidae</taxon>
        <taxon>Daphnia</taxon>
    </lineage>
</organism>
<dbReference type="InterPro" id="IPR001304">
    <property type="entry name" value="C-type_lectin-like"/>
</dbReference>
<dbReference type="Gene3D" id="3.10.100.10">
    <property type="entry name" value="Mannose-Binding Protein A, subunit A"/>
    <property type="match status" value="1"/>
</dbReference>
<feature type="transmembrane region" description="Helical" evidence="1">
    <location>
        <begin position="933"/>
        <end position="955"/>
    </location>
</feature>
<dbReference type="Gene3D" id="1.20.1070.10">
    <property type="entry name" value="Rhodopsin 7-helix transmembrane proteins"/>
    <property type="match status" value="1"/>
</dbReference>
<feature type="domain" description="C-type lectin" evidence="2">
    <location>
        <begin position="136"/>
        <end position="257"/>
    </location>
</feature>
<dbReference type="GO" id="GO:0006955">
    <property type="term" value="P:immune response"/>
    <property type="evidence" value="ECO:0000318"/>
    <property type="project" value="GO_Central"/>
</dbReference>
<feature type="transmembrane region" description="Helical" evidence="1">
    <location>
        <begin position="1150"/>
        <end position="1173"/>
    </location>
</feature>
<protein>
    <recommendedName>
        <fullName evidence="2">C-type lectin domain-containing protein</fullName>
    </recommendedName>
</protein>
<evidence type="ECO:0000259" key="2">
    <source>
        <dbReference type="PROSITE" id="PS50041"/>
    </source>
</evidence>
<gene>
    <name evidence="3" type="ORF">DAPPUDRAFT_323750</name>
</gene>
<dbReference type="GO" id="GO:0030246">
    <property type="term" value="F:carbohydrate binding"/>
    <property type="evidence" value="ECO:0000318"/>
    <property type="project" value="GO_Central"/>
</dbReference>
<evidence type="ECO:0000256" key="1">
    <source>
        <dbReference type="SAM" id="Phobius"/>
    </source>
</evidence>
<dbReference type="InterPro" id="IPR016186">
    <property type="entry name" value="C-type_lectin-like/link_sf"/>
</dbReference>
<dbReference type="InParanoid" id="E9GZN6"/>
<dbReference type="OMA" id="WIHMAND"/>
<dbReference type="GO" id="GO:0009897">
    <property type="term" value="C:external side of plasma membrane"/>
    <property type="evidence" value="ECO:0000318"/>
    <property type="project" value="GO_Central"/>
</dbReference>
<dbReference type="SMART" id="SM00034">
    <property type="entry name" value="CLECT"/>
    <property type="match status" value="1"/>
</dbReference>
<dbReference type="STRING" id="6669.E9GZN6"/>
<dbReference type="AlphaFoldDB" id="E9GZN6"/>
<keyword evidence="4" id="KW-1185">Reference proteome</keyword>
<dbReference type="GO" id="GO:0038187">
    <property type="term" value="F:pattern recognition receptor activity"/>
    <property type="evidence" value="ECO:0000318"/>
    <property type="project" value="GO_Central"/>
</dbReference>
<feature type="transmembrane region" description="Helical" evidence="1">
    <location>
        <begin position="1041"/>
        <end position="1059"/>
    </location>
</feature>
<keyword evidence="1" id="KW-0812">Transmembrane</keyword>
<keyword evidence="1" id="KW-0472">Membrane</keyword>
<reference evidence="3 4" key="1">
    <citation type="journal article" date="2011" name="Science">
        <title>The ecoresponsive genome of Daphnia pulex.</title>
        <authorList>
            <person name="Colbourne J.K."/>
            <person name="Pfrender M.E."/>
            <person name="Gilbert D."/>
            <person name="Thomas W.K."/>
            <person name="Tucker A."/>
            <person name="Oakley T.H."/>
            <person name="Tokishita S."/>
            <person name="Aerts A."/>
            <person name="Arnold G.J."/>
            <person name="Basu M.K."/>
            <person name="Bauer D.J."/>
            <person name="Caceres C.E."/>
            <person name="Carmel L."/>
            <person name="Casola C."/>
            <person name="Choi J.H."/>
            <person name="Detter J.C."/>
            <person name="Dong Q."/>
            <person name="Dusheyko S."/>
            <person name="Eads B.D."/>
            <person name="Frohlich T."/>
            <person name="Geiler-Samerotte K.A."/>
            <person name="Gerlach D."/>
            <person name="Hatcher P."/>
            <person name="Jogdeo S."/>
            <person name="Krijgsveld J."/>
            <person name="Kriventseva E.V."/>
            <person name="Kultz D."/>
            <person name="Laforsch C."/>
            <person name="Lindquist E."/>
            <person name="Lopez J."/>
            <person name="Manak J.R."/>
            <person name="Muller J."/>
            <person name="Pangilinan J."/>
            <person name="Patwardhan R.P."/>
            <person name="Pitluck S."/>
            <person name="Pritham E.J."/>
            <person name="Rechtsteiner A."/>
            <person name="Rho M."/>
            <person name="Rogozin I.B."/>
            <person name="Sakarya O."/>
            <person name="Salamov A."/>
            <person name="Schaack S."/>
            <person name="Shapiro H."/>
            <person name="Shiga Y."/>
            <person name="Skalitzky C."/>
            <person name="Smith Z."/>
            <person name="Souvorov A."/>
            <person name="Sung W."/>
            <person name="Tang Z."/>
            <person name="Tsuchiya D."/>
            <person name="Tu H."/>
            <person name="Vos H."/>
            <person name="Wang M."/>
            <person name="Wolf Y.I."/>
            <person name="Yamagata H."/>
            <person name="Yamada T."/>
            <person name="Ye Y."/>
            <person name="Shaw J.R."/>
            <person name="Andrews J."/>
            <person name="Crease T.J."/>
            <person name="Tang H."/>
            <person name="Lucas S.M."/>
            <person name="Robertson H.M."/>
            <person name="Bork P."/>
            <person name="Koonin E.V."/>
            <person name="Zdobnov E.M."/>
            <person name="Grigoriev I.V."/>
            <person name="Lynch M."/>
            <person name="Boore J.L."/>
        </authorList>
    </citation>
    <scope>NUCLEOTIDE SEQUENCE [LARGE SCALE GENOMIC DNA]</scope>
</reference>
<feature type="transmembrane region" description="Helical" evidence="1">
    <location>
        <begin position="1079"/>
        <end position="1101"/>
    </location>
</feature>
<name>E9GZN6_DAPPU</name>
<dbReference type="CDD" id="cd00037">
    <property type="entry name" value="CLECT"/>
    <property type="match status" value="1"/>
</dbReference>
<dbReference type="Proteomes" id="UP000000305">
    <property type="component" value="Unassembled WGS sequence"/>
</dbReference>
<dbReference type="Pfam" id="PF00059">
    <property type="entry name" value="Lectin_C"/>
    <property type="match status" value="1"/>
</dbReference>
<evidence type="ECO:0000313" key="4">
    <source>
        <dbReference type="Proteomes" id="UP000000305"/>
    </source>
</evidence>
<feature type="transmembrane region" description="Helical" evidence="1">
    <location>
        <begin position="1121"/>
        <end position="1138"/>
    </location>
</feature>
<sequence length="1208" mass="137408">MTEASDFATAVAKCWTSREWIYQTHYSPASLVWLPLRRVNRAAPLQTPVWSWNTMSNRWIHMANDWNTTVESSDVSSLCAAYDLVKNKLISTSCQNHLPMICSRPLLSQPLSSAQSGDVGEYFCDPGWLTHWLVLDTGICYKRFTLKEAIDADEAQQFCVKRGGHLANAPTHSTRLALEQVYSYFNNRSVVDSWIGLRNQDGQPGTFSWVNETAGDHSKTYNWHPYNEFSNGYASAFRNGMWWNWPRHTKLWGLVCQKNASDWKDGIRLLLEPSNDPIREGEYALVFTYEPKPILRDENDDYITPAAFETKKLLNHSYLTKSFWLSDFDVVCHFTNYVRRFSFPRGFRRQYRALVPVSTAMGSGPFTCEAWFNKPAFRFQSNTIIHRPAHWHNFVIVVSKQNPLYPGYRQSPEINWNGESAVNDLLQRMNLNRFRYFKDFMTNFSVVTISFEPNQNNVTGTANIINYLVSFFLSPDVQRFDLFANIRQCQAGWDSNAFKTSALDNESILHLLLQFCLPLVYRNGEDYQFIEVRSTVACPSIHPPEIFGHHLRDETSMAINRFAWPMTNINRMARSTNPCLIEGHIVRRTCMGSFEQGAIWGPPKIAESNKILDEATTICQVADYTENKMYQLERLSMAATFDGLSLSSEAILTELLKEWDEQPFLSMASLELTISSLRQILNRSRNQTAQLNRLLLTTVIERMLRPGKCPLTELQFLPDVLEDLIQLFSDLPALENRGSRVRVNIGDQVSVVADGIDTTHGNQHFASEIVIDFNRLSVTIQKDAENSVLSTVVALLPSELLAIDPVTKNSIIDLYKVDASDRTQRSILGKFIASQTIVHVNLKSVVKTSTTPFMLAFKSDGPSSAESTFLCARWDSRLKDVHGGWLTGDCWYLGRTDEAGTHLCQCHSSGIYGLFHSEEDRTLRLALIRRLPIVINVILFLFMTSCLIIRSAFVCRKAVREMDLVELGARLQLVIAWLTMLFCHLGQYFAPGQKVGCIILTTLFQFFLTAAFFWNILLLVVRRWQIHQRWISNQHACLAKLSFAVWALSSVSVVTIPIYKWKYVHAKLAIISECWIEDPIDFGLTVAIVCLASLVSFILNVKNLGNQREFGVASDWNASDVLGAVNTPLMCLTGLLAISDNSWLHSTPVAITFSFTSSLLGLIWLCTFCTLVANPTVKHEFQHSNRKLGQDLQLKTIYGSTIEYLTDR</sequence>
<feature type="transmembrane region" description="Helical" evidence="1">
    <location>
        <begin position="967"/>
        <end position="990"/>
    </location>
</feature>
<keyword evidence="1" id="KW-1133">Transmembrane helix</keyword>